<protein>
    <submittedName>
        <fullName evidence="2">Predicted protein</fullName>
    </submittedName>
</protein>
<evidence type="ECO:0000313" key="3">
    <source>
        <dbReference type="Proteomes" id="UP000001194"/>
    </source>
</evidence>
<accession>B0E3J8</accession>
<dbReference type="Proteomes" id="UP000001194">
    <property type="component" value="Unassembled WGS sequence"/>
</dbReference>
<reference evidence="2 3" key="1">
    <citation type="journal article" date="2008" name="Nature">
        <title>The genome of Laccaria bicolor provides insights into mycorrhizal symbiosis.</title>
        <authorList>
            <person name="Martin F."/>
            <person name="Aerts A."/>
            <person name="Ahren D."/>
            <person name="Brun A."/>
            <person name="Danchin E.G.J."/>
            <person name="Duchaussoy F."/>
            <person name="Gibon J."/>
            <person name="Kohler A."/>
            <person name="Lindquist E."/>
            <person name="Pereda V."/>
            <person name="Salamov A."/>
            <person name="Shapiro H.J."/>
            <person name="Wuyts J."/>
            <person name="Blaudez D."/>
            <person name="Buee M."/>
            <person name="Brokstein P."/>
            <person name="Canbaeck B."/>
            <person name="Cohen D."/>
            <person name="Courty P.E."/>
            <person name="Coutinho P.M."/>
            <person name="Delaruelle C."/>
            <person name="Detter J.C."/>
            <person name="Deveau A."/>
            <person name="DiFazio S."/>
            <person name="Duplessis S."/>
            <person name="Fraissinet-Tachet L."/>
            <person name="Lucic E."/>
            <person name="Frey-Klett P."/>
            <person name="Fourrey C."/>
            <person name="Feussner I."/>
            <person name="Gay G."/>
            <person name="Grimwood J."/>
            <person name="Hoegger P.J."/>
            <person name="Jain P."/>
            <person name="Kilaru S."/>
            <person name="Labbe J."/>
            <person name="Lin Y.C."/>
            <person name="Legue V."/>
            <person name="Le Tacon F."/>
            <person name="Marmeisse R."/>
            <person name="Melayah D."/>
            <person name="Montanini B."/>
            <person name="Muratet M."/>
            <person name="Nehls U."/>
            <person name="Niculita-Hirzel H."/>
            <person name="Oudot-Le Secq M.P."/>
            <person name="Peter M."/>
            <person name="Quesneville H."/>
            <person name="Rajashekar B."/>
            <person name="Reich M."/>
            <person name="Rouhier N."/>
            <person name="Schmutz J."/>
            <person name="Yin T."/>
            <person name="Chalot M."/>
            <person name="Henrissat B."/>
            <person name="Kuees U."/>
            <person name="Lucas S."/>
            <person name="Van de Peer Y."/>
            <person name="Podila G.K."/>
            <person name="Polle A."/>
            <person name="Pukkila P.J."/>
            <person name="Richardson P.M."/>
            <person name="Rouze P."/>
            <person name="Sanders I.R."/>
            <person name="Stajich J.E."/>
            <person name="Tunlid A."/>
            <person name="Tuskan G."/>
            <person name="Grigoriev I.V."/>
        </authorList>
    </citation>
    <scope>NUCLEOTIDE SEQUENCE [LARGE SCALE GENOMIC DNA]</scope>
    <source>
        <strain evidence="3">S238N-H82 / ATCC MYA-4686</strain>
    </source>
</reference>
<evidence type="ECO:0000313" key="2">
    <source>
        <dbReference type="EMBL" id="EDQ98590.1"/>
    </source>
</evidence>
<dbReference type="InParanoid" id="B0E3J8"/>
<keyword evidence="3" id="KW-1185">Reference proteome</keyword>
<feature type="region of interest" description="Disordered" evidence="1">
    <location>
        <begin position="233"/>
        <end position="260"/>
    </location>
</feature>
<proteinExistence type="predicted"/>
<dbReference type="KEGG" id="lbc:LACBIDRAFT_335828"/>
<dbReference type="GeneID" id="6086419"/>
<feature type="compositionally biased region" description="Basic residues" evidence="1">
    <location>
        <begin position="247"/>
        <end position="260"/>
    </location>
</feature>
<feature type="compositionally biased region" description="Low complexity" evidence="1">
    <location>
        <begin position="233"/>
        <end position="245"/>
    </location>
</feature>
<gene>
    <name evidence="2" type="ORF">LACBIDRAFT_335828</name>
</gene>
<evidence type="ECO:0000256" key="1">
    <source>
        <dbReference type="SAM" id="MobiDB-lite"/>
    </source>
</evidence>
<name>B0E3J8_LACBS</name>
<organism evidence="3">
    <name type="scientific">Laccaria bicolor (strain S238N-H82 / ATCC MYA-4686)</name>
    <name type="common">Bicoloured deceiver</name>
    <name type="synonym">Laccaria laccata var. bicolor</name>
    <dbReference type="NCBI Taxonomy" id="486041"/>
    <lineage>
        <taxon>Eukaryota</taxon>
        <taxon>Fungi</taxon>
        <taxon>Dikarya</taxon>
        <taxon>Basidiomycota</taxon>
        <taxon>Agaricomycotina</taxon>
        <taxon>Agaricomycetes</taxon>
        <taxon>Agaricomycetidae</taxon>
        <taxon>Agaricales</taxon>
        <taxon>Agaricineae</taxon>
        <taxon>Hydnangiaceae</taxon>
        <taxon>Laccaria</taxon>
    </lineage>
</organism>
<dbReference type="EMBL" id="DS547236">
    <property type="protein sequence ID" value="EDQ98590.1"/>
    <property type="molecule type" value="Genomic_DNA"/>
</dbReference>
<sequence length="260" mass="29319">MTRRPISFVWSFRATCARSRAARFSLGHLPRYTYLTLTPELIDVSLSSYSKRLSPIDPTPINVAIAGRRKVDGGFEEMAKVMMRPCGLWFCYRDTLFGAGLRTPCDIQELEFHKPLDGGVWKTQEVVTRYNIPEPEVAEPATVYNTVIYSPLRASVEVLSVPPLFLQESGHSGGIPVEWNLAEGPAKLFIPFVYFRWITNNICLAIMLTKHDHPLPPTTTMLVTAAKQMTNDVVRSSSSLSNDNPSTRRRTRAPTRLHRP</sequence>
<dbReference type="AlphaFoldDB" id="B0E3J8"/>
<dbReference type="RefSeq" id="XP_001890766.1">
    <property type="nucleotide sequence ID" value="XM_001890731.1"/>
</dbReference>
<dbReference type="HOGENOM" id="CLU_1069862_0_0_1"/>